<dbReference type="AlphaFoldDB" id="U5MKN3"/>
<gene>
    <name evidence="1" type="ORF">CLSA_c03120</name>
</gene>
<dbReference type="EMBL" id="CP006721">
    <property type="protein sequence ID" value="AGX41364.1"/>
    <property type="molecule type" value="Genomic_DNA"/>
</dbReference>
<evidence type="ECO:0000313" key="1">
    <source>
        <dbReference type="EMBL" id="AGX41364.1"/>
    </source>
</evidence>
<organism evidence="1 2">
    <name type="scientific">Clostridium saccharobutylicum DSM 13864</name>
    <dbReference type="NCBI Taxonomy" id="1345695"/>
    <lineage>
        <taxon>Bacteria</taxon>
        <taxon>Bacillati</taxon>
        <taxon>Bacillota</taxon>
        <taxon>Clostridia</taxon>
        <taxon>Eubacteriales</taxon>
        <taxon>Clostridiaceae</taxon>
        <taxon>Clostridium</taxon>
    </lineage>
</organism>
<evidence type="ECO:0000313" key="2">
    <source>
        <dbReference type="Proteomes" id="UP000017118"/>
    </source>
</evidence>
<dbReference type="KEGG" id="csb:CLSA_c03120"/>
<dbReference type="HOGENOM" id="CLU_2914415_0_0_9"/>
<sequence>MKETYTKTSFRAVALADSKSVAIAHFLHSSGNFSDYGRMSSRKSRLVSSMRFGISVRSNSK</sequence>
<dbReference type="Proteomes" id="UP000017118">
    <property type="component" value="Chromosome"/>
</dbReference>
<proteinExistence type="predicted"/>
<keyword evidence="2" id="KW-1185">Reference proteome</keyword>
<name>U5MKN3_CLOSA</name>
<reference evidence="1 2" key="1">
    <citation type="journal article" date="2013" name="Genome Announc.">
        <title>Complete Genome Sequence of the Solvent Producer Clostridium saccharobutylicum NCP262 (DSM 13864).</title>
        <authorList>
            <person name="Poehlein A."/>
            <person name="Hartwich K."/>
            <person name="Krabben P."/>
            <person name="Ehrenreich A."/>
            <person name="Liebl W."/>
            <person name="Durre P."/>
            <person name="Gottschalk G."/>
            <person name="Daniel R."/>
        </authorList>
    </citation>
    <scope>NUCLEOTIDE SEQUENCE [LARGE SCALE GENOMIC DNA]</scope>
    <source>
        <strain evidence="1">DSM 13864</strain>
    </source>
</reference>
<protein>
    <submittedName>
        <fullName evidence="1">Uncharacterized protein</fullName>
    </submittedName>
</protein>
<accession>U5MKN3</accession>